<sequence>MQRTRLPQALAGTIMGDLIAEGQRALARHGAEMTIHGDFAAFANVDRDTAIAFPGYFNETTNADRGMCVLIHKDGETIGTYACGLYLPVDTMAEYIDEIGLHNACAKPDIEIFGTVREWFEAMEGPSAFSGGIWVRPDLRGTDLSRLLVPFLPMIGRSFAVDVWDAKHVFFMVPEIIMKKGIAERYRPLFLEPGATWHYTTPPTPLWFGYAAPVQIMKDALDFISKGPDVLVPTKTPQPAVQHAELVR</sequence>
<dbReference type="EMBL" id="FNBW01000010">
    <property type="protein sequence ID" value="SDG10008.1"/>
    <property type="molecule type" value="Genomic_DNA"/>
</dbReference>
<dbReference type="RefSeq" id="WP_169400899.1">
    <property type="nucleotide sequence ID" value="NZ_FNBW01000010.1"/>
</dbReference>
<gene>
    <name evidence="1" type="ORF">SAMN05660686_03361</name>
</gene>
<protein>
    <submittedName>
        <fullName evidence="1">Uncharacterized protein</fullName>
    </submittedName>
</protein>
<evidence type="ECO:0000313" key="1">
    <source>
        <dbReference type="EMBL" id="SDG10008.1"/>
    </source>
</evidence>
<dbReference type="AlphaFoldDB" id="A0A8G2EZ59"/>
<comment type="caution">
    <text evidence="1">The sequence shown here is derived from an EMBL/GenBank/DDBJ whole genome shotgun (WGS) entry which is preliminary data.</text>
</comment>
<name>A0A8G2EZ59_9PROT</name>
<proteinExistence type="predicted"/>
<organism evidence="1 2">
    <name type="scientific">Thalassobaculum litoreum DSM 18839</name>
    <dbReference type="NCBI Taxonomy" id="1123362"/>
    <lineage>
        <taxon>Bacteria</taxon>
        <taxon>Pseudomonadati</taxon>
        <taxon>Pseudomonadota</taxon>
        <taxon>Alphaproteobacteria</taxon>
        <taxon>Rhodospirillales</taxon>
        <taxon>Thalassobaculaceae</taxon>
        <taxon>Thalassobaculum</taxon>
    </lineage>
</organism>
<dbReference type="Proteomes" id="UP000198615">
    <property type="component" value="Unassembled WGS sequence"/>
</dbReference>
<evidence type="ECO:0000313" key="2">
    <source>
        <dbReference type="Proteomes" id="UP000198615"/>
    </source>
</evidence>
<accession>A0A8G2EZ59</accession>
<reference evidence="1 2" key="1">
    <citation type="submission" date="2016-10" db="EMBL/GenBank/DDBJ databases">
        <authorList>
            <person name="Varghese N."/>
            <person name="Submissions S."/>
        </authorList>
    </citation>
    <scope>NUCLEOTIDE SEQUENCE [LARGE SCALE GENOMIC DNA]</scope>
    <source>
        <strain evidence="1 2">DSM 18839</strain>
    </source>
</reference>
<keyword evidence="2" id="KW-1185">Reference proteome</keyword>